<name>E4XKD8_OIKDI</name>
<keyword evidence="3" id="KW-1185">Reference proteome</keyword>
<feature type="signal peptide" evidence="1">
    <location>
        <begin position="1"/>
        <end position="18"/>
    </location>
</feature>
<evidence type="ECO:0000313" key="2">
    <source>
        <dbReference type="EMBL" id="CBY24927.1"/>
    </source>
</evidence>
<feature type="chain" id="PRO_5003193000" evidence="1">
    <location>
        <begin position="19"/>
        <end position="177"/>
    </location>
</feature>
<dbReference type="Proteomes" id="UP000001307">
    <property type="component" value="Unassembled WGS sequence"/>
</dbReference>
<dbReference type="OrthoDB" id="10288139at2759"/>
<evidence type="ECO:0000313" key="3">
    <source>
        <dbReference type="Proteomes" id="UP000001307"/>
    </source>
</evidence>
<dbReference type="EMBL" id="FN653064">
    <property type="protein sequence ID" value="CBY24927.1"/>
    <property type="molecule type" value="Genomic_DNA"/>
</dbReference>
<dbReference type="AlphaFoldDB" id="E4XKD8"/>
<proteinExistence type="predicted"/>
<keyword evidence="1" id="KW-0732">Signal</keyword>
<dbReference type="InParanoid" id="E4XKD8"/>
<protein>
    <submittedName>
        <fullName evidence="2">Uncharacterized protein</fullName>
    </submittedName>
</protein>
<gene>
    <name evidence="2" type="ORF">GSOID_T00013101001</name>
</gene>
<evidence type="ECO:0000256" key="1">
    <source>
        <dbReference type="SAM" id="SignalP"/>
    </source>
</evidence>
<sequence length="177" mass="19463">MRIFVSLFASSFAQSILTLTGDYGEFLECPYGYVMSGYCSSGNKKDCDYNNSNYSHLIECKEDSRITLDFADRCYWAYGDFEDLNKCLGPDELAVGACSSGSNSDCNKNASAIHCCALKTLTVNQSSCAWDYPSNYGEFRKCPQNKWARGVCTVGRWASESCGGYGKGALYCCSTTN</sequence>
<reference evidence="2" key="1">
    <citation type="journal article" date="2010" name="Science">
        <title>Plasticity of animal genome architecture unmasked by rapid evolution of a pelagic tunicate.</title>
        <authorList>
            <person name="Denoeud F."/>
            <person name="Henriet S."/>
            <person name="Mungpakdee S."/>
            <person name="Aury J.M."/>
            <person name="Da Silva C."/>
            <person name="Brinkmann H."/>
            <person name="Mikhaleva J."/>
            <person name="Olsen L.C."/>
            <person name="Jubin C."/>
            <person name="Canestro C."/>
            <person name="Bouquet J.M."/>
            <person name="Danks G."/>
            <person name="Poulain J."/>
            <person name="Campsteijn C."/>
            <person name="Adamski M."/>
            <person name="Cross I."/>
            <person name="Yadetie F."/>
            <person name="Muffato M."/>
            <person name="Louis A."/>
            <person name="Butcher S."/>
            <person name="Tsagkogeorga G."/>
            <person name="Konrad A."/>
            <person name="Singh S."/>
            <person name="Jensen M.F."/>
            <person name="Cong E.H."/>
            <person name="Eikeseth-Otteraa H."/>
            <person name="Noel B."/>
            <person name="Anthouard V."/>
            <person name="Porcel B.M."/>
            <person name="Kachouri-Lafond R."/>
            <person name="Nishino A."/>
            <person name="Ugolini M."/>
            <person name="Chourrout P."/>
            <person name="Nishida H."/>
            <person name="Aasland R."/>
            <person name="Huzurbazar S."/>
            <person name="Westhof E."/>
            <person name="Delsuc F."/>
            <person name="Lehrach H."/>
            <person name="Reinhardt R."/>
            <person name="Weissenbach J."/>
            <person name="Roy S.W."/>
            <person name="Artiguenave F."/>
            <person name="Postlethwait J.H."/>
            <person name="Manak J.R."/>
            <person name="Thompson E.M."/>
            <person name="Jaillon O."/>
            <person name="Du Pasquier L."/>
            <person name="Boudinot P."/>
            <person name="Liberles D.A."/>
            <person name="Volff J.N."/>
            <person name="Philippe H."/>
            <person name="Lenhard B."/>
            <person name="Roest Crollius H."/>
            <person name="Wincker P."/>
            <person name="Chourrout D."/>
        </authorList>
    </citation>
    <scope>NUCLEOTIDE SEQUENCE [LARGE SCALE GENOMIC DNA]</scope>
</reference>
<organism evidence="2">
    <name type="scientific">Oikopleura dioica</name>
    <name type="common">Tunicate</name>
    <dbReference type="NCBI Taxonomy" id="34765"/>
    <lineage>
        <taxon>Eukaryota</taxon>
        <taxon>Metazoa</taxon>
        <taxon>Chordata</taxon>
        <taxon>Tunicata</taxon>
        <taxon>Appendicularia</taxon>
        <taxon>Copelata</taxon>
        <taxon>Oikopleuridae</taxon>
        <taxon>Oikopleura</taxon>
    </lineage>
</organism>
<accession>E4XKD8</accession>